<organism evidence="8 9">
    <name type="scientific">Rhizorhapis suberifaciens</name>
    <name type="common">corky root of lettuce</name>
    <dbReference type="NCBI Taxonomy" id="13656"/>
    <lineage>
        <taxon>Bacteria</taxon>
        <taxon>Pseudomonadati</taxon>
        <taxon>Pseudomonadota</taxon>
        <taxon>Alphaproteobacteria</taxon>
        <taxon>Sphingomonadales</taxon>
        <taxon>Sphingomonadaceae</taxon>
        <taxon>Rhizorhapis</taxon>
    </lineage>
</organism>
<dbReference type="InterPro" id="IPR044862">
    <property type="entry name" value="Pro_4_hyd_alph_FE2OG_OXY"/>
</dbReference>
<evidence type="ECO:0000256" key="5">
    <source>
        <dbReference type="ARBA" id="ARBA00023002"/>
    </source>
</evidence>
<evidence type="ECO:0000313" key="8">
    <source>
        <dbReference type="EMBL" id="MBB4642924.1"/>
    </source>
</evidence>
<evidence type="ECO:0000256" key="6">
    <source>
        <dbReference type="ARBA" id="ARBA00023004"/>
    </source>
</evidence>
<dbReference type="PROSITE" id="PS51471">
    <property type="entry name" value="FE2OG_OXY"/>
    <property type="match status" value="1"/>
</dbReference>
<dbReference type="GO" id="GO:0005506">
    <property type="term" value="F:iron ion binding"/>
    <property type="evidence" value="ECO:0007669"/>
    <property type="project" value="InterPro"/>
</dbReference>
<dbReference type="Pfam" id="PF13640">
    <property type="entry name" value="2OG-FeII_Oxy_3"/>
    <property type="match status" value="1"/>
</dbReference>
<reference evidence="8 9" key="1">
    <citation type="submission" date="2020-08" db="EMBL/GenBank/DDBJ databases">
        <title>Genomic Encyclopedia of Type Strains, Phase IV (KMG-IV): sequencing the most valuable type-strain genomes for metagenomic binning, comparative biology and taxonomic classification.</title>
        <authorList>
            <person name="Goeker M."/>
        </authorList>
    </citation>
    <scope>NUCLEOTIDE SEQUENCE [LARGE SCALE GENOMIC DNA]</scope>
    <source>
        <strain evidence="8 9">DSM 7465</strain>
    </source>
</reference>
<gene>
    <name evidence="8" type="ORF">HNQ99_003261</name>
</gene>
<dbReference type="PANTHER" id="PTHR10869">
    <property type="entry name" value="PROLYL 4-HYDROXYLASE ALPHA SUBUNIT"/>
    <property type="match status" value="1"/>
</dbReference>
<dbReference type="InterPro" id="IPR045054">
    <property type="entry name" value="P4HA-like"/>
</dbReference>
<keyword evidence="2" id="KW-0479">Metal-binding</keyword>
<dbReference type="EMBL" id="JACHOV010000020">
    <property type="protein sequence ID" value="MBB4642924.1"/>
    <property type="molecule type" value="Genomic_DNA"/>
</dbReference>
<sequence length="352" mass="38581">MREQEEFCSDDPCHYDDECTLGAPGEQAQHLGAESLDDWMKEAANIPNLSVETLAQAMQEDGFSPREARVLAAIGLLRHDTAPLSSILQHSRLQEAVWGLVQNFSQARYGAAIERVSDKGLRPVPRPLSAEDLGTNMLARDDREITVRLSCQSPRIILFDNVLSSEECNAIIELARETMEVSTVMGDDGALVDPDARSSTGTYLASGVSPVLDAVEARIAELVAWPIGQTERLAVTRYRPGDKFQSHLDYFREDELPYHMAAIDEAGQRVGTIILYLSDVQSGGGTVFDMAGLEIRPKRGSVLYFSYQLADGSMDVASLHGGAPVLAGEKWIATLWLRERPTSNRKANDSAS</sequence>
<evidence type="ECO:0000256" key="2">
    <source>
        <dbReference type="ARBA" id="ARBA00022723"/>
    </source>
</evidence>
<evidence type="ECO:0000313" key="9">
    <source>
        <dbReference type="Proteomes" id="UP000575068"/>
    </source>
</evidence>
<keyword evidence="4" id="KW-0223">Dioxygenase</keyword>
<dbReference type="Proteomes" id="UP000575068">
    <property type="component" value="Unassembled WGS sequence"/>
</dbReference>
<keyword evidence="5" id="KW-0560">Oxidoreductase</keyword>
<keyword evidence="9" id="KW-1185">Reference proteome</keyword>
<dbReference type="AlphaFoldDB" id="A0A840HZP5"/>
<dbReference type="GO" id="GO:0004656">
    <property type="term" value="F:procollagen-proline 4-dioxygenase activity"/>
    <property type="evidence" value="ECO:0007669"/>
    <property type="project" value="TreeGrafter"/>
</dbReference>
<feature type="domain" description="Fe2OG dioxygenase" evidence="7">
    <location>
        <begin position="229"/>
        <end position="339"/>
    </location>
</feature>
<dbReference type="InterPro" id="IPR005123">
    <property type="entry name" value="Oxoglu/Fe-dep_dioxygenase_dom"/>
</dbReference>
<dbReference type="GO" id="GO:0031418">
    <property type="term" value="F:L-ascorbic acid binding"/>
    <property type="evidence" value="ECO:0007669"/>
    <property type="project" value="UniProtKB-KW"/>
</dbReference>
<evidence type="ECO:0000259" key="7">
    <source>
        <dbReference type="PROSITE" id="PS51471"/>
    </source>
</evidence>
<accession>A0A840HZP5</accession>
<keyword evidence="6" id="KW-0408">Iron</keyword>
<name>A0A840HZP5_9SPHN</name>
<evidence type="ECO:0000256" key="3">
    <source>
        <dbReference type="ARBA" id="ARBA00022896"/>
    </source>
</evidence>
<dbReference type="SMART" id="SM00702">
    <property type="entry name" value="P4Hc"/>
    <property type="match status" value="1"/>
</dbReference>
<evidence type="ECO:0000256" key="1">
    <source>
        <dbReference type="ARBA" id="ARBA00001961"/>
    </source>
</evidence>
<dbReference type="Gene3D" id="2.60.120.620">
    <property type="entry name" value="q2cbj1_9rhob like domain"/>
    <property type="match status" value="1"/>
</dbReference>
<evidence type="ECO:0000256" key="4">
    <source>
        <dbReference type="ARBA" id="ARBA00022964"/>
    </source>
</evidence>
<protein>
    <recommendedName>
        <fullName evidence="7">Fe2OG dioxygenase domain-containing protein</fullName>
    </recommendedName>
</protein>
<dbReference type="PANTHER" id="PTHR10869:SF238">
    <property type="entry name" value="PROLYL 4-HYDROXYLASE 6-RELATED"/>
    <property type="match status" value="1"/>
</dbReference>
<keyword evidence="3" id="KW-0847">Vitamin C</keyword>
<comment type="caution">
    <text evidence="8">The sequence shown here is derived from an EMBL/GenBank/DDBJ whole genome shotgun (WGS) entry which is preliminary data.</text>
</comment>
<comment type="cofactor">
    <cofactor evidence="1">
        <name>L-ascorbate</name>
        <dbReference type="ChEBI" id="CHEBI:38290"/>
    </cofactor>
</comment>
<proteinExistence type="predicted"/>
<dbReference type="RefSeq" id="WP_184477424.1">
    <property type="nucleotide sequence ID" value="NZ_JACHOV010000020.1"/>
</dbReference>
<dbReference type="InterPro" id="IPR006620">
    <property type="entry name" value="Pro_4_hyd_alph"/>
</dbReference>